<organism evidence="2 4">
    <name type="scientific">Heterorhabditis bacteriophora</name>
    <name type="common">Entomopathogenic nematode worm</name>
    <dbReference type="NCBI Taxonomy" id="37862"/>
    <lineage>
        <taxon>Eukaryota</taxon>
        <taxon>Metazoa</taxon>
        <taxon>Ecdysozoa</taxon>
        <taxon>Nematoda</taxon>
        <taxon>Chromadorea</taxon>
        <taxon>Rhabditida</taxon>
        <taxon>Rhabditina</taxon>
        <taxon>Rhabditomorpha</taxon>
        <taxon>Strongyloidea</taxon>
        <taxon>Heterorhabditidae</taxon>
        <taxon>Heterorhabditis</taxon>
    </lineage>
</organism>
<reference evidence="3 4" key="1">
    <citation type="submission" date="2016-11" db="UniProtKB">
        <authorList>
            <consortium name="WormBaseParasite"/>
        </authorList>
    </citation>
    <scope>IDENTIFICATION</scope>
</reference>
<evidence type="ECO:0000313" key="3">
    <source>
        <dbReference type="WBParaSite" id="Hba_07233"/>
    </source>
</evidence>
<keyword evidence="1" id="KW-0812">Transmembrane</keyword>
<evidence type="ECO:0000256" key="1">
    <source>
        <dbReference type="SAM" id="Phobius"/>
    </source>
</evidence>
<dbReference type="AlphaFoldDB" id="A0A1I7XAA0"/>
<dbReference type="WBParaSite" id="Hba_07233">
    <property type="protein sequence ID" value="Hba_07233"/>
    <property type="gene ID" value="Hba_07233"/>
</dbReference>
<feature type="transmembrane region" description="Helical" evidence="1">
    <location>
        <begin position="12"/>
        <end position="29"/>
    </location>
</feature>
<evidence type="ECO:0000313" key="2">
    <source>
        <dbReference type="Proteomes" id="UP000095283"/>
    </source>
</evidence>
<name>A0A1I7XAA0_HETBA</name>
<dbReference type="Proteomes" id="UP000095283">
    <property type="component" value="Unplaced"/>
</dbReference>
<keyword evidence="2" id="KW-1185">Reference proteome</keyword>
<keyword evidence="1" id="KW-1133">Transmembrane helix</keyword>
<accession>A0A1I7XAA0</accession>
<dbReference type="WBParaSite" id="Hba_14371">
    <property type="protein sequence ID" value="Hba_14371"/>
    <property type="gene ID" value="Hba_14371"/>
</dbReference>
<proteinExistence type="predicted"/>
<evidence type="ECO:0000313" key="4">
    <source>
        <dbReference type="WBParaSite" id="Hba_14371"/>
    </source>
</evidence>
<protein>
    <submittedName>
        <fullName evidence="3 4">Transmembrane protein</fullName>
    </submittedName>
</protein>
<keyword evidence="1" id="KW-0472">Membrane</keyword>
<sequence>MHPREQLHLLQNGIVVILAVAITICFMKVQSKKSYEAMANPDPVSVRGESKRDMSVPYEDNTTTTVRTLVDHDDKTDVQIEALISKETKSQIINFLMCSPLFPYVFDT</sequence>